<evidence type="ECO:0000256" key="4">
    <source>
        <dbReference type="SAM" id="MobiDB-lite"/>
    </source>
</evidence>
<evidence type="ECO:0000256" key="3">
    <source>
        <dbReference type="ARBA" id="ARBA00022553"/>
    </source>
</evidence>
<feature type="region of interest" description="Disordered" evidence="4">
    <location>
        <begin position="1"/>
        <end position="27"/>
    </location>
</feature>
<evidence type="ECO:0000313" key="8">
    <source>
        <dbReference type="Proteomes" id="UP000027059"/>
    </source>
</evidence>
<dbReference type="InterPro" id="IPR036890">
    <property type="entry name" value="HATPase_C_sf"/>
</dbReference>
<dbReference type="SUPFAM" id="SSF47384">
    <property type="entry name" value="Homodimeric domain of signal transducing histidine kinase"/>
    <property type="match status" value="1"/>
</dbReference>
<organism evidence="7 8">
    <name type="scientific">Leptospirillum ferriphilum YSK</name>
    <dbReference type="NCBI Taxonomy" id="1441628"/>
    <lineage>
        <taxon>Bacteria</taxon>
        <taxon>Pseudomonadati</taxon>
        <taxon>Nitrospirota</taxon>
        <taxon>Nitrospiria</taxon>
        <taxon>Nitrospirales</taxon>
        <taxon>Nitrospiraceae</taxon>
        <taxon>Leptospirillum</taxon>
    </lineage>
</organism>
<dbReference type="GO" id="GO:0000155">
    <property type="term" value="F:phosphorelay sensor kinase activity"/>
    <property type="evidence" value="ECO:0007669"/>
    <property type="project" value="InterPro"/>
</dbReference>
<dbReference type="Proteomes" id="UP000027059">
    <property type="component" value="Chromosome"/>
</dbReference>
<feature type="domain" description="Histidine kinase" evidence="6">
    <location>
        <begin position="327"/>
        <end position="538"/>
    </location>
</feature>
<comment type="catalytic activity">
    <reaction evidence="1">
        <text>ATP + protein L-histidine = ADP + protein N-phospho-L-histidine.</text>
        <dbReference type="EC" id="2.7.13.3"/>
    </reaction>
</comment>
<dbReference type="InterPro" id="IPR003661">
    <property type="entry name" value="HisK_dim/P_dom"/>
</dbReference>
<evidence type="ECO:0000259" key="6">
    <source>
        <dbReference type="PROSITE" id="PS50109"/>
    </source>
</evidence>
<dbReference type="EMBL" id="CP007243">
    <property type="protein sequence ID" value="AIA31499.1"/>
    <property type="molecule type" value="Genomic_DNA"/>
</dbReference>
<keyword evidence="5" id="KW-0472">Membrane</keyword>
<dbReference type="InterPro" id="IPR005467">
    <property type="entry name" value="His_kinase_dom"/>
</dbReference>
<dbReference type="Gene3D" id="3.30.565.10">
    <property type="entry name" value="Histidine kinase-like ATPase, C-terminal domain"/>
    <property type="match status" value="1"/>
</dbReference>
<dbReference type="PROSITE" id="PS50109">
    <property type="entry name" value="HIS_KIN"/>
    <property type="match status" value="1"/>
</dbReference>
<dbReference type="PANTHER" id="PTHR43547:SF2">
    <property type="entry name" value="HYBRID SIGNAL TRANSDUCTION HISTIDINE KINASE C"/>
    <property type="match status" value="1"/>
</dbReference>
<keyword evidence="3" id="KW-0597">Phosphoprotein</keyword>
<dbReference type="InterPro" id="IPR036097">
    <property type="entry name" value="HisK_dim/P_sf"/>
</dbReference>
<evidence type="ECO:0000256" key="2">
    <source>
        <dbReference type="ARBA" id="ARBA00012438"/>
    </source>
</evidence>
<reference evidence="8" key="1">
    <citation type="submission" date="2014-02" db="EMBL/GenBank/DDBJ databases">
        <title>Complete genome sequence and comparative genomic analysis of the nitrogen-fixing bacterium Leptospirillum ferriphilum YSK.</title>
        <authorList>
            <person name="Guo X."/>
            <person name="Yin H."/>
            <person name="Liang Y."/>
            <person name="Hu Q."/>
            <person name="Ma L."/>
            <person name="Xiao Y."/>
            <person name="Zhang X."/>
            <person name="Qiu G."/>
            <person name="Liu X."/>
        </authorList>
    </citation>
    <scope>NUCLEOTIDE SEQUENCE [LARGE SCALE GENOMIC DNA]</scope>
    <source>
        <strain evidence="8">YSK</strain>
    </source>
</reference>
<proteinExistence type="predicted"/>
<keyword evidence="5" id="KW-1133">Transmembrane helix</keyword>
<evidence type="ECO:0000256" key="1">
    <source>
        <dbReference type="ARBA" id="ARBA00000085"/>
    </source>
</evidence>
<dbReference type="KEGG" id="lfp:Y981_02685"/>
<dbReference type="InterPro" id="IPR003594">
    <property type="entry name" value="HATPase_dom"/>
</dbReference>
<dbReference type="InterPro" id="IPR004358">
    <property type="entry name" value="Sig_transdc_His_kin-like_C"/>
</dbReference>
<sequence>MNLPLPPENPMDRPRPTAAPDASAFVGEGSRKGNGTFALILLLLAGIFVFDARTPQSLVASILLDIPIALTGLILRPNLTFVIVLLSILANILAGIIDARTEGSVNSIAVANRLFTTVSLILVGYLTLSIQKEALRQGQAESERVRSLREARIRDLFAELSQSPDPQVFLDRLSTKLQSLLRARGVLLAFSDGKNWKGSPVRTPPDLWFWPDESPLPGHLALTSEYPFPPSPMDPISLSPLLDANHAPRGIMARLTLPATKENEIRLPPYLHLFVLAPEENASEAILRDIIPVMEATLVRVALLTDLRSSIETLKKRNSLIEDLIRGVSHDIRTPLIAAGLTLNLAREGAFGSPPEELSQALEQIRRSNDSLLELANHLLFLSRDETEGFPGEGERVELPALIRDVIASLDPLLREKDLRVRTDCSPAITFGNPASLRRLLTNLLDNAIKYSPFGETIHVCCQEEDHRATVRIQDNGSGIPEEMLPGLFERFRKDKDGSGFGLGLYIARQIACQHQGTVRWVPGQPGATFEVILPLEGERVS</sequence>
<reference evidence="7 8" key="2">
    <citation type="journal article" date="2015" name="Biomed. Res. Int.">
        <title>Effects of Arsenite Resistance on the Growth and Functional Gene Expression of Leptospirillum ferriphilum and Acidithiobacillus thiooxidans in Pure Culture and Coculture.</title>
        <authorList>
            <person name="Jiang H."/>
            <person name="Liang Y."/>
            <person name="Yin H."/>
            <person name="Xiao Y."/>
            <person name="Guo X."/>
            <person name="Xu Y."/>
            <person name="Hu Q."/>
            <person name="Liu H."/>
            <person name="Liu X."/>
        </authorList>
    </citation>
    <scope>NUCLEOTIDE SEQUENCE [LARGE SCALE GENOMIC DNA]</scope>
    <source>
        <strain evidence="7 8">YSK</strain>
    </source>
</reference>
<dbReference type="PRINTS" id="PR00344">
    <property type="entry name" value="BCTRLSENSOR"/>
</dbReference>
<feature type="transmembrane region" description="Helical" evidence="5">
    <location>
        <begin position="110"/>
        <end position="128"/>
    </location>
</feature>
<accession>A0A059XSB1</accession>
<feature type="transmembrane region" description="Helical" evidence="5">
    <location>
        <begin position="57"/>
        <end position="75"/>
    </location>
</feature>
<dbReference type="HOGENOM" id="CLU_530735_0_0_0"/>
<gene>
    <name evidence="7" type="ORF">Y981_02685</name>
</gene>
<dbReference type="SMART" id="SM00388">
    <property type="entry name" value="HisKA"/>
    <property type="match status" value="1"/>
</dbReference>
<dbReference type="AlphaFoldDB" id="A0A059XSB1"/>
<feature type="transmembrane region" description="Helical" evidence="5">
    <location>
        <begin position="33"/>
        <end position="50"/>
    </location>
</feature>
<name>A0A059XSB1_9BACT</name>
<dbReference type="PANTHER" id="PTHR43547">
    <property type="entry name" value="TWO-COMPONENT HISTIDINE KINASE"/>
    <property type="match status" value="1"/>
</dbReference>
<keyword evidence="8" id="KW-1185">Reference proteome</keyword>
<keyword evidence="5" id="KW-0812">Transmembrane</keyword>
<evidence type="ECO:0000313" key="7">
    <source>
        <dbReference type="EMBL" id="AIA31499.1"/>
    </source>
</evidence>
<feature type="transmembrane region" description="Helical" evidence="5">
    <location>
        <begin position="81"/>
        <end position="98"/>
    </location>
</feature>
<dbReference type="EC" id="2.7.13.3" evidence="2"/>
<protein>
    <recommendedName>
        <fullName evidence="2">histidine kinase</fullName>
        <ecNumber evidence="2">2.7.13.3</ecNumber>
    </recommendedName>
</protein>
<dbReference type="SUPFAM" id="SSF55874">
    <property type="entry name" value="ATPase domain of HSP90 chaperone/DNA topoisomerase II/histidine kinase"/>
    <property type="match status" value="1"/>
</dbReference>
<dbReference type="CDD" id="cd00082">
    <property type="entry name" value="HisKA"/>
    <property type="match status" value="1"/>
</dbReference>
<dbReference type="Gene3D" id="1.10.287.130">
    <property type="match status" value="1"/>
</dbReference>
<evidence type="ECO:0000256" key="5">
    <source>
        <dbReference type="SAM" id="Phobius"/>
    </source>
</evidence>
<dbReference type="CDD" id="cd00075">
    <property type="entry name" value="HATPase"/>
    <property type="match status" value="1"/>
</dbReference>
<dbReference type="SMART" id="SM00387">
    <property type="entry name" value="HATPase_c"/>
    <property type="match status" value="1"/>
</dbReference>
<dbReference type="Pfam" id="PF02518">
    <property type="entry name" value="HATPase_c"/>
    <property type="match status" value="1"/>
</dbReference>
<dbReference type="Pfam" id="PF00512">
    <property type="entry name" value="HisKA"/>
    <property type="match status" value="1"/>
</dbReference>